<evidence type="ECO:0000256" key="3">
    <source>
        <dbReference type="ARBA" id="ARBA00022980"/>
    </source>
</evidence>
<reference evidence="6 7" key="1">
    <citation type="journal article" date="2020" name="Biotechnol. Biofuels">
        <title>New insights from the biogas microbiome by comprehensive genome-resolved metagenomics of nearly 1600 species originating from multiple anaerobic digesters.</title>
        <authorList>
            <person name="Campanaro S."/>
            <person name="Treu L."/>
            <person name="Rodriguez-R L.M."/>
            <person name="Kovalovszki A."/>
            <person name="Ziels R.M."/>
            <person name="Maus I."/>
            <person name="Zhu X."/>
            <person name="Kougias P.G."/>
            <person name="Basile A."/>
            <person name="Luo G."/>
            <person name="Schluter A."/>
            <person name="Konstantinidis K.T."/>
            <person name="Angelidaki I."/>
        </authorList>
    </citation>
    <scope>NUCLEOTIDE SEQUENCE [LARGE SCALE GENOMIC DNA]</scope>
    <source>
        <strain evidence="6">AS22ysBPME_79</strain>
    </source>
</reference>
<evidence type="ECO:0000256" key="2">
    <source>
        <dbReference type="ARBA" id="ARBA00022730"/>
    </source>
</evidence>
<dbReference type="SUPFAM" id="SSF56047">
    <property type="entry name" value="Ribosomal protein S8"/>
    <property type="match status" value="1"/>
</dbReference>
<dbReference type="PANTHER" id="PTHR11758">
    <property type="entry name" value="40S RIBOSOMAL PROTEIN S15A"/>
    <property type="match status" value="1"/>
</dbReference>
<name>A0A7K4BY75_9ARCH</name>
<dbReference type="EMBL" id="JAAZKV010000001">
    <property type="protein sequence ID" value="NMA44224.1"/>
    <property type="molecule type" value="Genomic_DNA"/>
</dbReference>
<dbReference type="GO" id="GO:0006412">
    <property type="term" value="P:translation"/>
    <property type="evidence" value="ECO:0007669"/>
    <property type="project" value="InterPro"/>
</dbReference>
<comment type="caution">
    <text evidence="6">The sequence shown here is derived from an EMBL/GenBank/DDBJ whole genome shotgun (WGS) entry which is preliminary data.</text>
</comment>
<dbReference type="AlphaFoldDB" id="A0A7K4BY75"/>
<dbReference type="GO" id="GO:1990904">
    <property type="term" value="C:ribonucleoprotein complex"/>
    <property type="evidence" value="ECO:0007669"/>
    <property type="project" value="UniProtKB-KW"/>
</dbReference>
<comment type="similarity">
    <text evidence="1 5">Belongs to the universal ribosomal protein uS8 family.</text>
</comment>
<evidence type="ECO:0000256" key="5">
    <source>
        <dbReference type="RuleBase" id="RU003660"/>
    </source>
</evidence>
<keyword evidence="4 5" id="KW-0687">Ribonucleoprotein</keyword>
<dbReference type="GO" id="GO:0019843">
    <property type="term" value="F:rRNA binding"/>
    <property type="evidence" value="ECO:0007669"/>
    <property type="project" value="UniProtKB-KW"/>
</dbReference>
<sequence length="130" mass="14756">MSMTDPVMNGLTIIRNSELASKKECEVKPASKFFGEILKIAKNNGYIADYKLIEEHQKISYKVNLNGKLNTIKAIKPRYAVKRDEFEKYEKRYLPARDVGLIVVSTSQGVLTHTEAKAKKLGGRLIAFMY</sequence>
<organism evidence="6 7">
    <name type="scientific">Candidatus Iainarchaeum sp</name>
    <dbReference type="NCBI Taxonomy" id="3101447"/>
    <lineage>
        <taxon>Archaea</taxon>
        <taxon>Candidatus Iainarchaeota</taxon>
        <taxon>Candidatus Iainarchaeia</taxon>
        <taxon>Candidatus Iainarchaeales</taxon>
        <taxon>Candidatus Iainarchaeaceae</taxon>
        <taxon>Candidatus Iainarchaeum</taxon>
    </lineage>
</organism>
<evidence type="ECO:0000313" key="6">
    <source>
        <dbReference type="EMBL" id="NMA44224.1"/>
    </source>
</evidence>
<dbReference type="PROSITE" id="PS00053">
    <property type="entry name" value="RIBOSOMAL_S8"/>
    <property type="match status" value="1"/>
</dbReference>
<evidence type="ECO:0000313" key="7">
    <source>
        <dbReference type="Proteomes" id="UP000526302"/>
    </source>
</evidence>
<keyword evidence="2" id="KW-0694">RNA-binding</keyword>
<dbReference type="InterPro" id="IPR000630">
    <property type="entry name" value="Ribosomal_uS8"/>
</dbReference>
<gene>
    <name evidence="6" type="ORF">GX950_00210</name>
</gene>
<protein>
    <submittedName>
        <fullName evidence="6">30S ribosomal protein S8</fullName>
    </submittedName>
</protein>
<evidence type="ECO:0000256" key="1">
    <source>
        <dbReference type="ARBA" id="ARBA00006471"/>
    </source>
</evidence>
<dbReference type="NCBIfam" id="NF003115">
    <property type="entry name" value="PRK04034.1"/>
    <property type="match status" value="1"/>
</dbReference>
<accession>A0A7K4BY75</accession>
<dbReference type="Pfam" id="PF00410">
    <property type="entry name" value="Ribosomal_S8"/>
    <property type="match status" value="1"/>
</dbReference>
<dbReference type="GO" id="GO:0005840">
    <property type="term" value="C:ribosome"/>
    <property type="evidence" value="ECO:0007669"/>
    <property type="project" value="UniProtKB-KW"/>
</dbReference>
<keyword evidence="3 5" id="KW-0689">Ribosomal protein</keyword>
<proteinExistence type="inferred from homology"/>
<evidence type="ECO:0000256" key="4">
    <source>
        <dbReference type="ARBA" id="ARBA00023274"/>
    </source>
</evidence>
<dbReference type="Proteomes" id="UP000526302">
    <property type="component" value="Unassembled WGS sequence"/>
</dbReference>
<dbReference type="GO" id="GO:0003735">
    <property type="term" value="F:structural constituent of ribosome"/>
    <property type="evidence" value="ECO:0007669"/>
    <property type="project" value="InterPro"/>
</dbReference>
<dbReference type="Gene3D" id="3.30.1490.10">
    <property type="match status" value="1"/>
</dbReference>
<dbReference type="InterPro" id="IPR047863">
    <property type="entry name" value="Ribosomal_uS8_CS"/>
</dbReference>
<keyword evidence="2" id="KW-0699">rRNA-binding</keyword>
<dbReference type="Gene3D" id="3.30.1370.30">
    <property type="match status" value="1"/>
</dbReference>
<dbReference type="InterPro" id="IPR035987">
    <property type="entry name" value="Ribosomal_uS8_sf"/>
</dbReference>